<name>A0ABR0N4B0_GOSAR</name>
<gene>
    <name evidence="2" type="ORF">PVK06_039971</name>
</gene>
<evidence type="ECO:0000256" key="1">
    <source>
        <dbReference type="SAM" id="MobiDB-lite"/>
    </source>
</evidence>
<accession>A0ABR0N4B0</accession>
<keyword evidence="3" id="KW-1185">Reference proteome</keyword>
<proteinExistence type="predicted"/>
<feature type="region of interest" description="Disordered" evidence="1">
    <location>
        <begin position="1"/>
        <end position="38"/>
    </location>
</feature>
<evidence type="ECO:0000313" key="3">
    <source>
        <dbReference type="Proteomes" id="UP001358586"/>
    </source>
</evidence>
<protein>
    <submittedName>
        <fullName evidence="2">Uncharacterized protein</fullName>
    </submittedName>
</protein>
<feature type="region of interest" description="Disordered" evidence="1">
    <location>
        <begin position="79"/>
        <end position="116"/>
    </location>
</feature>
<evidence type="ECO:0000313" key="2">
    <source>
        <dbReference type="EMBL" id="KAK5785389.1"/>
    </source>
</evidence>
<feature type="compositionally biased region" description="Polar residues" evidence="1">
    <location>
        <begin position="1"/>
        <end position="19"/>
    </location>
</feature>
<sequence>MLTNTLSSWMTSQMKNETSVSKEKFGQVSNTKNEEEPRDIEEFLRKIDSLFEDVAEVTIEEKCNSLAIVVYTRPFQVASPTQTVADDAGAKPGTRKQFEGRAKPKEEKKEALQGEK</sequence>
<dbReference type="EMBL" id="JARKNE010000011">
    <property type="protein sequence ID" value="KAK5785389.1"/>
    <property type="molecule type" value="Genomic_DNA"/>
</dbReference>
<dbReference type="Proteomes" id="UP001358586">
    <property type="component" value="Chromosome 11"/>
</dbReference>
<reference evidence="2 3" key="1">
    <citation type="submission" date="2023-03" db="EMBL/GenBank/DDBJ databases">
        <title>WGS of Gossypium arboreum.</title>
        <authorList>
            <person name="Yu D."/>
        </authorList>
    </citation>
    <scope>NUCLEOTIDE SEQUENCE [LARGE SCALE GENOMIC DNA]</scope>
    <source>
        <tissue evidence="2">Leaf</tissue>
    </source>
</reference>
<feature type="compositionally biased region" description="Basic and acidic residues" evidence="1">
    <location>
        <begin position="96"/>
        <end position="116"/>
    </location>
</feature>
<organism evidence="2 3">
    <name type="scientific">Gossypium arboreum</name>
    <name type="common">Tree cotton</name>
    <name type="synonym">Gossypium nanking</name>
    <dbReference type="NCBI Taxonomy" id="29729"/>
    <lineage>
        <taxon>Eukaryota</taxon>
        <taxon>Viridiplantae</taxon>
        <taxon>Streptophyta</taxon>
        <taxon>Embryophyta</taxon>
        <taxon>Tracheophyta</taxon>
        <taxon>Spermatophyta</taxon>
        <taxon>Magnoliopsida</taxon>
        <taxon>eudicotyledons</taxon>
        <taxon>Gunneridae</taxon>
        <taxon>Pentapetalae</taxon>
        <taxon>rosids</taxon>
        <taxon>malvids</taxon>
        <taxon>Malvales</taxon>
        <taxon>Malvaceae</taxon>
        <taxon>Malvoideae</taxon>
        <taxon>Gossypium</taxon>
    </lineage>
</organism>
<comment type="caution">
    <text evidence="2">The sequence shown here is derived from an EMBL/GenBank/DDBJ whole genome shotgun (WGS) entry which is preliminary data.</text>
</comment>